<keyword evidence="2" id="KW-0732">Signal</keyword>
<dbReference type="EMBL" id="ACCL02000004">
    <property type="protein sequence ID" value="EET62004.1"/>
    <property type="molecule type" value="Genomic_DNA"/>
</dbReference>
<name>C6LC51_9FIRM</name>
<feature type="compositionally biased region" description="Polar residues" evidence="1">
    <location>
        <begin position="262"/>
        <end position="291"/>
    </location>
</feature>
<dbReference type="PROSITE" id="PS51257">
    <property type="entry name" value="PROKAR_LIPOPROTEIN"/>
    <property type="match status" value="1"/>
</dbReference>
<organism evidence="3 4">
    <name type="scientific">Marvinbryantia formatexigens DSM 14469</name>
    <dbReference type="NCBI Taxonomy" id="478749"/>
    <lineage>
        <taxon>Bacteria</taxon>
        <taxon>Bacillati</taxon>
        <taxon>Bacillota</taxon>
        <taxon>Clostridia</taxon>
        <taxon>Lachnospirales</taxon>
        <taxon>Lachnospiraceae</taxon>
        <taxon>Marvinbryantia</taxon>
    </lineage>
</organism>
<sequence>MHSMKRKMVMLLTGSILALACAAGSAQAMTYGYDLGNGSSVYYFAGEAGGKTAGQTAREAVKETTGQAAGETAGQTSAVDAAQQTEEERRRAEAWYKASMQEAVAYVEKYGVSYDAENDRLLYEGKTVRWLIDEQIDDCYEAIHMPEGEIDLYTVRDEDYTLTGVRIATQEEYDERTREDELAEKQVYAVTPGTASENRVYSSQEAASEGGENAAYHDIVIEEKPERGVLYTWSTDEGLAVDSVPGNAAQSEKSDVVYSQDRPGSTTEENGTAYSQDRPGSTTEENGTAYSQDGPEKTAVAQEDGDGSWTETEEEKQKAAEYEKAGITRSSSGGWLWNGQAIYFLLDEDGGLSVNNTSETADNKIYVLVKRNEDGSIKEVKQVTDEEVLKAKVQMDK</sequence>
<feature type="chain" id="PRO_5002968363" evidence="2">
    <location>
        <begin position="29"/>
        <end position="397"/>
    </location>
</feature>
<protein>
    <submittedName>
        <fullName evidence="3">Uncharacterized protein</fullName>
    </submittedName>
</protein>
<evidence type="ECO:0000256" key="1">
    <source>
        <dbReference type="SAM" id="MobiDB-lite"/>
    </source>
</evidence>
<proteinExistence type="predicted"/>
<evidence type="ECO:0000313" key="3">
    <source>
        <dbReference type="EMBL" id="EET62004.1"/>
    </source>
</evidence>
<accession>C6LC51</accession>
<keyword evidence="4" id="KW-1185">Reference proteome</keyword>
<comment type="caution">
    <text evidence="3">The sequence shown here is derived from an EMBL/GenBank/DDBJ whole genome shotgun (WGS) entry which is preliminary data.</text>
</comment>
<feature type="region of interest" description="Disordered" evidence="1">
    <location>
        <begin position="240"/>
        <end position="311"/>
    </location>
</feature>
<gene>
    <name evidence="3" type="ORF">BRYFOR_06198</name>
</gene>
<feature type="signal peptide" evidence="2">
    <location>
        <begin position="1"/>
        <end position="28"/>
    </location>
</feature>
<evidence type="ECO:0000256" key="2">
    <source>
        <dbReference type="SAM" id="SignalP"/>
    </source>
</evidence>
<dbReference type="AlphaFoldDB" id="C6LC51"/>
<reference evidence="3" key="1">
    <citation type="submission" date="2009-07" db="EMBL/GenBank/DDBJ databases">
        <authorList>
            <person name="Weinstock G."/>
            <person name="Sodergren E."/>
            <person name="Clifton S."/>
            <person name="Fulton L."/>
            <person name="Fulton B."/>
            <person name="Courtney L."/>
            <person name="Fronick C."/>
            <person name="Harrison M."/>
            <person name="Strong C."/>
            <person name="Farmer C."/>
            <person name="Delahaunty K."/>
            <person name="Markovic C."/>
            <person name="Hall O."/>
            <person name="Minx P."/>
            <person name="Tomlinson C."/>
            <person name="Mitreva M."/>
            <person name="Nelson J."/>
            <person name="Hou S."/>
            <person name="Wollam A."/>
            <person name="Pepin K.H."/>
            <person name="Johnson M."/>
            <person name="Bhonagiri V."/>
            <person name="Nash W.E."/>
            <person name="Warren W."/>
            <person name="Chinwalla A."/>
            <person name="Mardis E.R."/>
            <person name="Wilson R.K."/>
        </authorList>
    </citation>
    <scope>NUCLEOTIDE SEQUENCE [LARGE SCALE GENOMIC DNA]</scope>
    <source>
        <strain evidence="3">DSM 14469</strain>
    </source>
</reference>
<dbReference type="eggNOG" id="ENOG5033ITP">
    <property type="taxonomic scope" value="Bacteria"/>
</dbReference>
<dbReference type="Proteomes" id="UP000005561">
    <property type="component" value="Unassembled WGS sequence"/>
</dbReference>
<evidence type="ECO:0000313" key="4">
    <source>
        <dbReference type="Proteomes" id="UP000005561"/>
    </source>
</evidence>
<dbReference type="STRING" id="168384.SAMN05660368_00471"/>
<feature type="region of interest" description="Disordered" evidence="1">
    <location>
        <begin position="63"/>
        <end position="83"/>
    </location>
</feature>